<dbReference type="InterPro" id="IPR032675">
    <property type="entry name" value="LRR_dom_sf"/>
</dbReference>
<evidence type="ECO:0000256" key="12">
    <source>
        <dbReference type="ARBA" id="ARBA00023180"/>
    </source>
</evidence>
<dbReference type="PANTHER" id="PTHR24365:SF522">
    <property type="entry name" value="LOW QUALITY PROTEIN: TOLL-LIKE RECEPTOR 13-RELATED"/>
    <property type="match status" value="1"/>
</dbReference>
<proteinExistence type="inferred from homology"/>
<dbReference type="InParanoid" id="A0A671XEJ2"/>
<comment type="similarity">
    <text evidence="2">Belongs to the Toll-like receptor family.</text>
</comment>
<dbReference type="SMART" id="SM00365">
    <property type="entry name" value="LRR_SD22"/>
    <property type="match status" value="10"/>
</dbReference>
<sequence length="964" mass="111297">MHPGVKEDKTRLKGGSECIKLSIIFLLLNINHFVVPVTGYSLRNCRISRGKALCTKNKQQVTEVPRDIPSTVEGIDLSSNKISKIHVSDFKNFPILTTLDLSSNKITQIDTGAFANLISLNSLNLNNNKLDILGDDLFYGLSNLTELRIHGNKIKSVAPTSFKSLTSLTFLDISNSKLHQLNKVHLIIKHLPNLQVLYLQNNDISYFNSWELTNSSLGLTSLDLSKNPIKVFNITADIFPNLTWFNIGQCPQTKPTKWDVRNKTFLSRVSTLDISRLHLKMDDMKMLLESVNSSLTTLRMAQMKHYLLSTLINISCTIPTMSKLQLKQNQLSVIQSHFFQLCVNVTELDLSYNQIQNIQEGAFRSTQGIKILSLSHNKLPSVPAPLNDISNLTELDLSSNEITKLECHDFANMTKLRHLHLSYNSFPALQDCLFKDLVKLQVLKLQNSSIADLKNAFKNSLPNLIKLHLDQNKLTAIKHGDFMGLQSLQNLSLHNNQIKKLNKGCFIGLTNLTNLLLQANRLEEDSIKHYSFNNLKNLKKLDLSNNHIRYKKSSALHPPPFSNLSRLETLAFYVQRRRERAYLPCNILQGLTNLLVLDMRNLHLPSFPKDVFKYTPQLQTLDIRSNELSDLSPDVFSPIQSLEKLYISTTNLRSLDFLIDANLTKLKFIEAKKNQLHVIREELINSLPALVYLDLEGNSFTCDCDNVWFLLWVQKSNQTQVFDAYNFECNYPAVMLGKKLMDFDPQSCRDNIDFICFISTTSTILLFMVVSYTYHFLRWQLAYAYYFFLALLFDAKNKNRQTHNQYDAFISYNAHDEPWVIRQLLPKLEDEQGWRLCLHHRDFEPGKPIIDNITDAIYGSRKTICVISRKYLESEWCSREIQVASFRLFDEQKDVLILVFLEDIPSYQLSPYYRMRKLLKKKSYLSWPRAGEHTELFWEKLRQALKTREQPEDDKFLLNVMDRP</sequence>
<feature type="domain" description="TIR" evidence="15">
    <location>
        <begin position="804"/>
        <end position="945"/>
    </location>
</feature>
<dbReference type="FunFam" id="3.80.10.10:FF:001164">
    <property type="entry name" value="GH01279p"/>
    <property type="match status" value="1"/>
</dbReference>
<dbReference type="PROSITE" id="PS51450">
    <property type="entry name" value="LRR"/>
    <property type="match status" value="6"/>
</dbReference>
<dbReference type="FunFam" id="3.80.10.10:FF:000770">
    <property type="entry name" value="Uncharacterized protein"/>
    <property type="match status" value="1"/>
</dbReference>
<dbReference type="Gene3D" id="3.80.10.10">
    <property type="entry name" value="Ribonuclease Inhibitor"/>
    <property type="match status" value="4"/>
</dbReference>
<dbReference type="GO" id="GO:0038023">
    <property type="term" value="F:signaling receptor activity"/>
    <property type="evidence" value="ECO:0007669"/>
    <property type="project" value="TreeGrafter"/>
</dbReference>
<dbReference type="RefSeq" id="XP_030254985.1">
    <property type="nucleotide sequence ID" value="XM_030399125.1"/>
</dbReference>
<dbReference type="SUPFAM" id="SSF52058">
    <property type="entry name" value="L domain-like"/>
    <property type="match status" value="2"/>
</dbReference>
<name>A0A671XEJ2_SPAAU</name>
<evidence type="ECO:0000256" key="7">
    <source>
        <dbReference type="ARBA" id="ARBA00022737"/>
    </source>
</evidence>
<dbReference type="SMART" id="SM00255">
    <property type="entry name" value="TIR"/>
    <property type="match status" value="1"/>
</dbReference>
<dbReference type="GO" id="GO:0005886">
    <property type="term" value="C:plasma membrane"/>
    <property type="evidence" value="ECO:0007669"/>
    <property type="project" value="TreeGrafter"/>
</dbReference>
<evidence type="ECO:0000256" key="1">
    <source>
        <dbReference type="ARBA" id="ARBA00004479"/>
    </source>
</evidence>
<dbReference type="GO" id="GO:0007165">
    <property type="term" value="P:signal transduction"/>
    <property type="evidence" value="ECO:0007669"/>
    <property type="project" value="InterPro"/>
</dbReference>
<dbReference type="InterPro" id="IPR000157">
    <property type="entry name" value="TIR_dom"/>
</dbReference>
<evidence type="ECO:0000313" key="17">
    <source>
        <dbReference type="Proteomes" id="UP000472265"/>
    </source>
</evidence>
<reference evidence="16" key="1">
    <citation type="submission" date="2021-04" db="EMBL/GenBank/DDBJ databases">
        <authorList>
            <consortium name="Wellcome Sanger Institute Data Sharing"/>
        </authorList>
    </citation>
    <scope>NUCLEOTIDE SEQUENCE [LARGE SCALE GENOMIC DNA]</scope>
</reference>
<dbReference type="SMART" id="SM00369">
    <property type="entry name" value="LRR_TYP"/>
    <property type="match status" value="17"/>
</dbReference>
<dbReference type="PRINTS" id="PR00019">
    <property type="entry name" value="LEURICHRPT"/>
</dbReference>
<evidence type="ECO:0000256" key="4">
    <source>
        <dbReference type="ARBA" id="ARBA00022614"/>
    </source>
</evidence>
<comment type="subcellular location">
    <subcellularLocation>
        <location evidence="1">Membrane</location>
        <topology evidence="1">Single-pass type I membrane protein</topology>
    </subcellularLocation>
</comment>
<evidence type="ECO:0000313" key="16">
    <source>
        <dbReference type="Ensembl" id="ENSSAUP00010047285.1"/>
    </source>
</evidence>
<dbReference type="Gene3D" id="3.40.50.10140">
    <property type="entry name" value="Toll/interleukin-1 receptor homology (TIR) domain"/>
    <property type="match status" value="1"/>
</dbReference>
<evidence type="ECO:0000256" key="6">
    <source>
        <dbReference type="ARBA" id="ARBA00022729"/>
    </source>
</evidence>
<dbReference type="GeneTree" id="ENSGT00940000163999"/>
<dbReference type="InterPro" id="IPR001611">
    <property type="entry name" value="Leu-rich_rpt"/>
</dbReference>
<evidence type="ECO:0000256" key="5">
    <source>
        <dbReference type="ARBA" id="ARBA00022692"/>
    </source>
</evidence>
<evidence type="ECO:0000256" key="8">
    <source>
        <dbReference type="ARBA" id="ARBA00022859"/>
    </source>
</evidence>
<dbReference type="Pfam" id="PF00560">
    <property type="entry name" value="LRR_1"/>
    <property type="match status" value="1"/>
</dbReference>
<dbReference type="InterPro" id="IPR003591">
    <property type="entry name" value="Leu-rich_rpt_typical-subtyp"/>
</dbReference>
<accession>A0A671XEJ2</accession>
<dbReference type="SMART" id="SM00082">
    <property type="entry name" value="LRRCT"/>
    <property type="match status" value="1"/>
</dbReference>
<dbReference type="GO" id="GO:0006954">
    <property type="term" value="P:inflammatory response"/>
    <property type="evidence" value="ECO:0007669"/>
    <property type="project" value="UniProtKB-KW"/>
</dbReference>
<dbReference type="SUPFAM" id="SSF52200">
    <property type="entry name" value="Toll/Interleukin receptor TIR domain"/>
    <property type="match status" value="1"/>
</dbReference>
<keyword evidence="13" id="KW-0395">Inflammatory response</keyword>
<evidence type="ECO:0000256" key="14">
    <source>
        <dbReference type="SAM" id="Phobius"/>
    </source>
</evidence>
<gene>
    <name evidence="16" type="primary">LOC115570502</name>
</gene>
<keyword evidence="3" id="KW-0399">Innate immunity</keyword>
<dbReference type="OrthoDB" id="1421090at2759"/>
<dbReference type="Pfam" id="PF01582">
    <property type="entry name" value="TIR"/>
    <property type="match status" value="1"/>
</dbReference>
<reference evidence="16" key="3">
    <citation type="submission" date="2025-09" db="UniProtKB">
        <authorList>
            <consortium name="Ensembl"/>
        </authorList>
    </citation>
    <scope>IDENTIFICATION</scope>
</reference>
<dbReference type="GO" id="GO:0045087">
    <property type="term" value="P:innate immune response"/>
    <property type="evidence" value="ECO:0007669"/>
    <property type="project" value="UniProtKB-KW"/>
</dbReference>
<evidence type="ECO:0000256" key="10">
    <source>
        <dbReference type="ARBA" id="ARBA00023136"/>
    </source>
</evidence>
<dbReference type="Proteomes" id="UP000472265">
    <property type="component" value="Chromosome 19"/>
</dbReference>
<evidence type="ECO:0000256" key="13">
    <source>
        <dbReference type="ARBA" id="ARBA00023198"/>
    </source>
</evidence>
<keyword evidence="4" id="KW-0433">Leucine-rich repeat</keyword>
<dbReference type="OMA" id="YSWELTN"/>
<protein>
    <submittedName>
        <fullName evidence="16">Toll-like receptor 22</fullName>
    </submittedName>
</protein>
<keyword evidence="8" id="KW-0391">Immunity</keyword>
<dbReference type="Pfam" id="PF13855">
    <property type="entry name" value="LRR_8"/>
    <property type="match status" value="5"/>
</dbReference>
<feature type="transmembrane region" description="Helical" evidence="14">
    <location>
        <begin position="21"/>
        <end position="42"/>
    </location>
</feature>
<evidence type="ECO:0000256" key="2">
    <source>
        <dbReference type="ARBA" id="ARBA00009634"/>
    </source>
</evidence>
<dbReference type="PANTHER" id="PTHR24365">
    <property type="entry name" value="TOLL-LIKE RECEPTOR"/>
    <property type="match status" value="1"/>
</dbReference>
<reference evidence="16" key="2">
    <citation type="submission" date="2025-08" db="UniProtKB">
        <authorList>
            <consortium name="Ensembl"/>
        </authorList>
    </citation>
    <scope>IDENTIFICATION</scope>
</reference>
<dbReference type="FunFam" id="3.40.50.10140:FF:000001">
    <property type="entry name" value="Toll-like receptor 2"/>
    <property type="match status" value="1"/>
</dbReference>
<dbReference type="GeneID" id="115570502"/>
<keyword evidence="7" id="KW-0677">Repeat</keyword>
<dbReference type="InterPro" id="IPR035897">
    <property type="entry name" value="Toll_tir_struct_dom_sf"/>
</dbReference>
<keyword evidence="12" id="KW-0325">Glycoprotein</keyword>
<keyword evidence="5 14" id="KW-0812">Transmembrane</keyword>
<keyword evidence="6" id="KW-0732">Signal</keyword>
<organism evidence="16 17">
    <name type="scientific">Sparus aurata</name>
    <name type="common">Gilthead sea bream</name>
    <dbReference type="NCBI Taxonomy" id="8175"/>
    <lineage>
        <taxon>Eukaryota</taxon>
        <taxon>Metazoa</taxon>
        <taxon>Chordata</taxon>
        <taxon>Craniata</taxon>
        <taxon>Vertebrata</taxon>
        <taxon>Euteleostomi</taxon>
        <taxon>Actinopterygii</taxon>
        <taxon>Neopterygii</taxon>
        <taxon>Teleostei</taxon>
        <taxon>Neoteleostei</taxon>
        <taxon>Acanthomorphata</taxon>
        <taxon>Eupercaria</taxon>
        <taxon>Spariformes</taxon>
        <taxon>Sparidae</taxon>
        <taxon>Sparus</taxon>
    </lineage>
</organism>
<keyword evidence="10 14" id="KW-0472">Membrane</keyword>
<keyword evidence="17" id="KW-1185">Reference proteome</keyword>
<dbReference type="Ensembl" id="ENSSAUT00010049701.1">
    <property type="protein sequence ID" value="ENSSAUP00010047285.1"/>
    <property type="gene ID" value="ENSSAUG00010019686.1"/>
</dbReference>
<evidence type="ECO:0000256" key="3">
    <source>
        <dbReference type="ARBA" id="ARBA00022588"/>
    </source>
</evidence>
<evidence type="ECO:0000259" key="15">
    <source>
        <dbReference type="PROSITE" id="PS50104"/>
    </source>
</evidence>
<dbReference type="InterPro" id="IPR000483">
    <property type="entry name" value="Cys-rich_flank_reg_C"/>
</dbReference>
<dbReference type="AlphaFoldDB" id="A0A671XEJ2"/>
<evidence type="ECO:0000256" key="11">
    <source>
        <dbReference type="ARBA" id="ARBA00023170"/>
    </source>
</evidence>
<keyword evidence="9 14" id="KW-1133">Transmembrane helix</keyword>
<dbReference type="PROSITE" id="PS50104">
    <property type="entry name" value="TIR"/>
    <property type="match status" value="1"/>
</dbReference>
<keyword evidence="11" id="KW-0675">Receptor</keyword>
<evidence type="ECO:0000256" key="9">
    <source>
        <dbReference type="ARBA" id="ARBA00022989"/>
    </source>
</evidence>